<protein>
    <recommendedName>
        <fullName evidence="4">Transmembrane protein</fullName>
    </recommendedName>
</protein>
<feature type="transmembrane region" description="Helical" evidence="1">
    <location>
        <begin position="67"/>
        <end position="88"/>
    </location>
</feature>
<gene>
    <name evidence="2" type="ORF">JOC95_004298</name>
</gene>
<feature type="transmembrane region" description="Helical" evidence="1">
    <location>
        <begin position="22"/>
        <end position="46"/>
    </location>
</feature>
<proteinExistence type="predicted"/>
<evidence type="ECO:0000256" key="1">
    <source>
        <dbReference type="SAM" id="Phobius"/>
    </source>
</evidence>
<reference evidence="2 3" key="1">
    <citation type="submission" date="2021-01" db="EMBL/GenBank/DDBJ databases">
        <title>Genomic Encyclopedia of Type Strains, Phase IV (KMG-IV): sequencing the most valuable type-strain genomes for metagenomic binning, comparative biology and taxonomic classification.</title>
        <authorList>
            <person name="Goeker M."/>
        </authorList>
    </citation>
    <scope>NUCLEOTIDE SEQUENCE [LARGE SCALE GENOMIC DNA]</scope>
    <source>
        <strain evidence="2 3">DSM 25879</strain>
    </source>
</reference>
<evidence type="ECO:0000313" key="3">
    <source>
        <dbReference type="Proteomes" id="UP000737402"/>
    </source>
</evidence>
<evidence type="ECO:0000313" key="2">
    <source>
        <dbReference type="EMBL" id="MBM7622381.1"/>
    </source>
</evidence>
<comment type="caution">
    <text evidence="2">The sequence shown here is derived from an EMBL/GenBank/DDBJ whole genome shotgun (WGS) entry which is preliminary data.</text>
</comment>
<accession>A0ABS2P5Y3</accession>
<keyword evidence="1" id="KW-1133">Transmembrane helix</keyword>
<dbReference type="EMBL" id="JAFBED010000018">
    <property type="protein sequence ID" value="MBM7622381.1"/>
    <property type="molecule type" value="Genomic_DNA"/>
</dbReference>
<name>A0ABS2P5Y3_9BACI</name>
<keyword evidence="1" id="KW-0812">Transmembrane</keyword>
<keyword evidence="1" id="KW-0472">Membrane</keyword>
<evidence type="ECO:0008006" key="4">
    <source>
        <dbReference type="Google" id="ProtNLM"/>
    </source>
</evidence>
<keyword evidence="3" id="KW-1185">Reference proteome</keyword>
<sequence>MTVRKGANRTAIEVDDGKKEELAFFVFFLVCSIFRFASLGMVLISARPLFFVWRRKRLVSGWRGQALVLLWELFFGSHHWIGVVRGWYLSVPGPSFLFGGEIGWLVDGGARHWCCCGSCVLVRIIGVA</sequence>
<dbReference type="Proteomes" id="UP000737402">
    <property type="component" value="Unassembled WGS sequence"/>
</dbReference>
<organism evidence="2 3">
    <name type="scientific">Sutcliffiella tianshenii</name>
    <dbReference type="NCBI Taxonomy" id="1463404"/>
    <lineage>
        <taxon>Bacteria</taxon>
        <taxon>Bacillati</taxon>
        <taxon>Bacillota</taxon>
        <taxon>Bacilli</taxon>
        <taxon>Bacillales</taxon>
        <taxon>Bacillaceae</taxon>
        <taxon>Sutcliffiella</taxon>
    </lineage>
</organism>